<feature type="region of interest" description="Disordered" evidence="1">
    <location>
        <begin position="33"/>
        <end position="73"/>
    </location>
</feature>
<keyword evidence="3" id="KW-1185">Reference proteome</keyword>
<evidence type="ECO:0000256" key="1">
    <source>
        <dbReference type="SAM" id="MobiDB-lite"/>
    </source>
</evidence>
<sequence length="156" mass="16521">MDEYLSAALTVDVSEAVATVNAIAVNEASRQSDLLMGGPIDPHAPDRPDESTSDGSGSAPPAPRGDADRSSARRELASQLVQLRIDLGVGLDPIGTLVGLRRWGVTWELIAQAAGISRQAAHERWGRRVRQVLDRYGTGELGGPVADDEGDLRDAV</sequence>
<feature type="region of interest" description="Disordered" evidence="1">
    <location>
        <begin position="137"/>
        <end position="156"/>
    </location>
</feature>
<evidence type="ECO:0000313" key="2">
    <source>
        <dbReference type="EMBL" id="GAA5183641.1"/>
    </source>
</evidence>
<reference evidence="3" key="1">
    <citation type="journal article" date="2019" name="Int. J. Syst. Evol. Microbiol.">
        <title>The Global Catalogue of Microorganisms (GCM) 10K type strain sequencing project: providing services to taxonomists for standard genome sequencing and annotation.</title>
        <authorList>
            <consortium name="The Broad Institute Genomics Platform"/>
            <consortium name="The Broad Institute Genome Sequencing Center for Infectious Disease"/>
            <person name="Wu L."/>
            <person name="Ma J."/>
        </authorList>
    </citation>
    <scope>NUCLEOTIDE SEQUENCE [LARGE SCALE GENOMIC DNA]</scope>
    <source>
        <strain evidence="3">JCM 18304</strain>
    </source>
</reference>
<organism evidence="2 3">
    <name type="scientific">Rugosimonospora acidiphila</name>
    <dbReference type="NCBI Taxonomy" id="556531"/>
    <lineage>
        <taxon>Bacteria</taxon>
        <taxon>Bacillati</taxon>
        <taxon>Actinomycetota</taxon>
        <taxon>Actinomycetes</taxon>
        <taxon>Micromonosporales</taxon>
        <taxon>Micromonosporaceae</taxon>
        <taxon>Rugosimonospora</taxon>
    </lineage>
</organism>
<protein>
    <submittedName>
        <fullName evidence="2">Uncharacterized protein</fullName>
    </submittedName>
</protein>
<evidence type="ECO:0000313" key="3">
    <source>
        <dbReference type="Proteomes" id="UP001501570"/>
    </source>
</evidence>
<proteinExistence type="predicted"/>
<accession>A0ABP9RPM4</accession>
<feature type="compositionally biased region" description="Acidic residues" evidence="1">
    <location>
        <begin position="146"/>
        <end position="156"/>
    </location>
</feature>
<dbReference type="RefSeq" id="WP_345628791.1">
    <property type="nucleotide sequence ID" value="NZ_BAABJQ010000005.1"/>
</dbReference>
<gene>
    <name evidence="2" type="ORF">GCM10023322_23390</name>
</gene>
<dbReference type="Proteomes" id="UP001501570">
    <property type="component" value="Unassembled WGS sequence"/>
</dbReference>
<comment type="caution">
    <text evidence="2">The sequence shown here is derived from an EMBL/GenBank/DDBJ whole genome shotgun (WGS) entry which is preliminary data.</text>
</comment>
<dbReference type="EMBL" id="BAABJQ010000005">
    <property type="protein sequence ID" value="GAA5183641.1"/>
    <property type="molecule type" value="Genomic_DNA"/>
</dbReference>
<name>A0ABP9RPM4_9ACTN</name>